<sequence length="63" mass="6572">MRLSIKLVNTSASSFIPSPVQGRNTKLTFAPFAASSTQTQSSSSVPPQTSRTASSMTSRPSPA</sequence>
<accession>A0A0G2IA12</accession>
<proteinExistence type="predicted"/>
<dbReference type="Proteomes" id="UP000034164">
    <property type="component" value="Unassembled WGS sequence"/>
</dbReference>
<protein>
    <submittedName>
        <fullName evidence="2">Uncharacterized protein</fullName>
    </submittedName>
</protein>
<feature type="region of interest" description="Disordered" evidence="1">
    <location>
        <begin position="34"/>
        <end position="63"/>
    </location>
</feature>
<organism evidence="2 3">
    <name type="scientific">[Emmonsia] crescens</name>
    <dbReference type="NCBI Taxonomy" id="73230"/>
    <lineage>
        <taxon>Eukaryota</taxon>
        <taxon>Fungi</taxon>
        <taxon>Dikarya</taxon>
        <taxon>Ascomycota</taxon>
        <taxon>Pezizomycotina</taxon>
        <taxon>Eurotiomycetes</taxon>
        <taxon>Eurotiomycetidae</taxon>
        <taxon>Onygenales</taxon>
        <taxon>Ajellomycetaceae</taxon>
        <taxon>Emergomyces</taxon>
    </lineage>
</organism>
<dbReference type="AlphaFoldDB" id="A0A0G2IA12"/>
<dbReference type="VEuPathDB" id="FungiDB:EMCG_06945"/>
<dbReference type="EMBL" id="LCZI01000266">
    <property type="protein sequence ID" value="KKZ67383.1"/>
    <property type="molecule type" value="Genomic_DNA"/>
</dbReference>
<evidence type="ECO:0000256" key="1">
    <source>
        <dbReference type="SAM" id="MobiDB-lite"/>
    </source>
</evidence>
<gene>
    <name evidence="2" type="ORF">EMCG_06945</name>
</gene>
<evidence type="ECO:0000313" key="2">
    <source>
        <dbReference type="EMBL" id="KKZ67383.1"/>
    </source>
</evidence>
<feature type="compositionally biased region" description="Polar residues" evidence="1">
    <location>
        <begin position="51"/>
        <end position="63"/>
    </location>
</feature>
<evidence type="ECO:0000313" key="3">
    <source>
        <dbReference type="Proteomes" id="UP000034164"/>
    </source>
</evidence>
<comment type="caution">
    <text evidence="2">The sequence shown here is derived from an EMBL/GenBank/DDBJ whole genome shotgun (WGS) entry which is preliminary data.</text>
</comment>
<feature type="compositionally biased region" description="Low complexity" evidence="1">
    <location>
        <begin position="34"/>
        <end position="50"/>
    </location>
</feature>
<reference evidence="3" key="1">
    <citation type="journal article" date="2015" name="PLoS Genet.">
        <title>The dynamic genome and transcriptome of the human fungal pathogen Blastomyces and close relative Emmonsia.</title>
        <authorList>
            <person name="Munoz J.F."/>
            <person name="Gauthier G.M."/>
            <person name="Desjardins C.A."/>
            <person name="Gallo J.E."/>
            <person name="Holder J."/>
            <person name="Sullivan T.D."/>
            <person name="Marty A.J."/>
            <person name="Carmen J.C."/>
            <person name="Chen Z."/>
            <person name="Ding L."/>
            <person name="Gujja S."/>
            <person name="Magrini V."/>
            <person name="Misas E."/>
            <person name="Mitreva M."/>
            <person name="Priest M."/>
            <person name="Saif S."/>
            <person name="Whiston E.A."/>
            <person name="Young S."/>
            <person name="Zeng Q."/>
            <person name="Goldman W.E."/>
            <person name="Mardis E.R."/>
            <person name="Taylor J.W."/>
            <person name="McEwen J.G."/>
            <person name="Clay O.K."/>
            <person name="Klein B.S."/>
            <person name="Cuomo C.A."/>
        </authorList>
    </citation>
    <scope>NUCLEOTIDE SEQUENCE [LARGE SCALE GENOMIC DNA]</scope>
    <source>
        <strain evidence="3">UAMH 3008</strain>
    </source>
</reference>
<name>A0A0G2IA12_9EURO</name>